<dbReference type="Gene3D" id="3.30.710.10">
    <property type="entry name" value="Potassium Channel Kv1.1, Chain A"/>
    <property type="match status" value="1"/>
</dbReference>
<feature type="compositionally biased region" description="Polar residues" evidence="1">
    <location>
        <begin position="10"/>
        <end position="20"/>
    </location>
</feature>
<keyword evidence="4" id="KW-1185">Reference proteome</keyword>
<dbReference type="InterPro" id="IPR011333">
    <property type="entry name" value="SKP1/BTB/POZ_sf"/>
</dbReference>
<evidence type="ECO:0000313" key="3">
    <source>
        <dbReference type="EMBL" id="TFY50176.1"/>
    </source>
</evidence>
<organism evidence="3 4">
    <name type="scientific">Dentipellis fragilis</name>
    <dbReference type="NCBI Taxonomy" id="205917"/>
    <lineage>
        <taxon>Eukaryota</taxon>
        <taxon>Fungi</taxon>
        <taxon>Dikarya</taxon>
        <taxon>Basidiomycota</taxon>
        <taxon>Agaricomycotina</taxon>
        <taxon>Agaricomycetes</taxon>
        <taxon>Russulales</taxon>
        <taxon>Hericiaceae</taxon>
        <taxon>Dentipellis</taxon>
    </lineage>
</organism>
<dbReference type="STRING" id="205917.A0A4Y9XJL3"/>
<evidence type="ECO:0000256" key="1">
    <source>
        <dbReference type="SAM" id="MobiDB-lite"/>
    </source>
</evidence>
<feature type="region of interest" description="Disordered" evidence="1">
    <location>
        <begin position="1"/>
        <end position="20"/>
    </location>
</feature>
<proteinExistence type="predicted"/>
<dbReference type="Proteomes" id="UP000298327">
    <property type="component" value="Unassembled WGS sequence"/>
</dbReference>
<feature type="domain" description="BTB" evidence="2">
    <location>
        <begin position="28"/>
        <end position="105"/>
    </location>
</feature>
<name>A0A4Y9XJL3_9AGAM</name>
<dbReference type="OrthoDB" id="6359816at2759"/>
<protein>
    <recommendedName>
        <fullName evidence="2">BTB domain-containing protein</fullName>
    </recommendedName>
</protein>
<gene>
    <name evidence="3" type="ORF">EVG20_g11674</name>
</gene>
<accession>A0A4Y9XJL3</accession>
<dbReference type="AlphaFoldDB" id="A0A4Y9XJL3"/>
<reference evidence="3 4" key="1">
    <citation type="submission" date="2019-02" db="EMBL/GenBank/DDBJ databases">
        <title>Genome sequencing of the rare red list fungi Dentipellis fragilis.</title>
        <authorList>
            <person name="Buettner E."/>
            <person name="Kellner H."/>
        </authorList>
    </citation>
    <scope>NUCLEOTIDE SEQUENCE [LARGE SCALE GENOMIC DNA]</scope>
    <source>
        <strain evidence="3 4">DSM 105465</strain>
    </source>
</reference>
<dbReference type="EMBL" id="SEOQ01001961">
    <property type="protein sequence ID" value="TFY50176.1"/>
    <property type="molecule type" value="Genomic_DNA"/>
</dbReference>
<comment type="caution">
    <text evidence="3">The sequence shown here is derived from an EMBL/GenBank/DDBJ whole genome shotgun (WGS) entry which is preliminary data.</text>
</comment>
<evidence type="ECO:0000259" key="2">
    <source>
        <dbReference type="PROSITE" id="PS50097"/>
    </source>
</evidence>
<dbReference type="PROSITE" id="PS50097">
    <property type="entry name" value="BTB"/>
    <property type="match status" value="1"/>
</dbReference>
<dbReference type="Pfam" id="PF00651">
    <property type="entry name" value="BTB"/>
    <property type="match status" value="1"/>
</dbReference>
<evidence type="ECO:0000313" key="4">
    <source>
        <dbReference type="Proteomes" id="UP000298327"/>
    </source>
</evidence>
<dbReference type="InterPro" id="IPR000210">
    <property type="entry name" value="BTB/POZ_dom"/>
</dbReference>
<sequence>MSTVPDKPTSDPSLSNPSASVVHNYADGDVILQSSDGIQFRLYKLILKMASPIFADMFSLPQSPRAVEGDDQLELEVPIVVMLEDAKTLTIMLDLCFPGPLPPLNSLDDAKIAIAVMKKFQLEFSEDYVKGKLMENTLGNPERVFAIGWQHEWKDIVISAAKASLRQPLLTGAIVAEFANIPATAAWQLLTYQRACSGSCMVLARFWQTWMTRENAPSPLLVESGGCRCVRLGLCTKYPAGQPNFILSSWGVTYMDSACDTLQHTPYPSSITSLAFLAPILMEAGLCDVCKDTACHALEVFGHHFAEQLENAISIIDIETPF</sequence>